<dbReference type="InterPro" id="IPR024932">
    <property type="entry name" value="ApbE"/>
</dbReference>
<keyword evidence="7 11" id="KW-0274">FAD</keyword>
<dbReference type="Pfam" id="PF02424">
    <property type="entry name" value="ApbE"/>
    <property type="match status" value="1"/>
</dbReference>
<feature type="signal peptide" evidence="12">
    <location>
        <begin position="1"/>
        <end position="23"/>
    </location>
</feature>
<evidence type="ECO:0000256" key="2">
    <source>
        <dbReference type="ARBA" id="ARBA00011955"/>
    </source>
</evidence>
<evidence type="ECO:0000256" key="9">
    <source>
        <dbReference type="ARBA" id="ARBA00031306"/>
    </source>
</evidence>
<dbReference type="PROSITE" id="PS51318">
    <property type="entry name" value="TAT"/>
    <property type="match status" value="1"/>
</dbReference>
<evidence type="ECO:0000256" key="11">
    <source>
        <dbReference type="PIRNR" id="PIRNR006268"/>
    </source>
</evidence>
<dbReference type="InterPro" id="IPR003374">
    <property type="entry name" value="ApbE-like_sf"/>
</dbReference>
<accession>A0ABX5J4R4</accession>
<evidence type="ECO:0000256" key="6">
    <source>
        <dbReference type="ARBA" id="ARBA00022723"/>
    </source>
</evidence>
<evidence type="ECO:0000313" key="14">
    <source>
        <dbReference type="Proteomes" id="UP000240800"/>
    </source>
</evidence>
<evidence type="ECO:0000256" key="12">
    <source>
        <dbReference type="SAM" id="SignalP"/>
    </source>
</evidence>
<comment type="catalytic activity">
    <reaction evidence="10 11">
        <text>L-threonyl-[protein] + FAD = FMN-L-threonyl-[protein] + AMP + H(+)</text>
        <dbReference type="Rhea" id="RHEA:36847"/>
        <dbReference type="Rhea" id="RHEA-COMP:11060"/>
        <dbReference type="Rhea" id="RHEA-COMP:11061"/>
        <dbReference type="ChEBI" id="CHEBI:15378"/>
        <dbReference type="ChEBI" id="CHEBI:30013"/>
        <dbReference type="ChEBI" id="CHEBI:57692"/>
        <dbReference type="ChEBI" id="CHEBI:74257"/>
        <dbReference type="ChEBI" id="CHEBI:456215"/>
        <dbReference type="EC" id="2.7.1.180"/>
    </reaction>
</comment>
<reference evidence="13 14" key="1">
    <citation type="submission" date="2018-04" db="EMBL/GenBank/DDBJ databases">
        <title>Genomic Encyclopedia of Type Strains, Phase III (KMG-III): the genomes of soil and plant-associated and newly described type strains.</title>
        <authorList>
            <person name="Whitman W."/>
        </authorList>
    </citation>
    <scope>NUCLEOTIDE SEQUENCE [LARGE SCALE GENOMIC DNA]</scope>
    <source>
        <strain evidence="13 14">JA192</strain>
    </source>
</reference>
<dbReference type="PIRSF" id="PIRSF006268">
    <property type="entry name" value="ApbE"/>
    <property type="match status" value="1"/>
</dbReference>
<dbReference type="EMBL" id="PZZW01000008">
    <property type="protein sequence ID" value="PTM76505.1"/>
    <property type="molecule type" value="Genomic_DNA"/>
</dbReference>
<dbReference type="SUPFAM" id="SSF143631">
    <property type="entry name" value="ApbE-like"/>
    <property type="match status" value="1"/>
</dbReference>
<evidence type="ECO:0000256" key="7">
    <source>
        <dbReference type="ARBA" id="ARBA00022827"/>
    </source>
</evidence>
<keyword evidence="12" id="KW-0732">Signal</keyword>
<dbReference type="EC" id="2.7.1.180" evidence="2 11"/>
<evidence type="ECO:0000313" key="13">
    <source>
        <dbReference type="EMBL" id="PTM76505.1"/>
    </source>
</evidence>
<dbReference type="PANTHER" id="PTHR30040:SF2">
    <property type="entry name" value="FAD:PROTEIN FMN TRANSFERASE"/>
    <property type="match status" value="1"/>
</dbReference>
<evidence type="ECO:0000256" key="4">
    <source>
        <dbReference type="ARBA" id="ARBA00022630"/>
    </source>
</evidence>
<dbReference type="Proteomes" id="UP000240800">
    <property type="component" value="Unassembled WGS sequence"/>
</dbReference>
<organism evidence="13 14">
    <name type="scientific">Cereibacter johrii</name>
    <dbReference type="NCBI Taxonomy" id="445629"/>
    <lineage>
        <taxon>Bacteria</taxon>
        <taxon>Pseudomonadati</taxon>
        <taxon>Pseudomonadota</taxon>
        <taxon>Alphaproteobacteria</taxon>
        <taxon>Rhodobacterales</taxon>
        <taxon>Paracoccaceae</taxon>
        <taxon>Cereibacter</taxon>
    </lineage>
</organism>
<evidence type="ECO:0000256" key="5">
    <source>
        <dbReference type="ARBA" id="ARBA00022679"/>
    </source>
</evidence>
<keyword evidence="5 11" id="KW-0808">Transferase</keyword>
<keyword evidence="4 11" id="KW-0285">Flavoprotein</keyword>
<sequence length="300" mass="31090">MNRRRFLTIAAASAAVLAGPAEAAPPLARIRGQALGTRVEILLAHPEAQAIGARAMAEIARLEAIFSLHRPSELLRLNETGRLAAPAFELLDCLTLAGRVHAATGGRFDPTVQPLWQLHAARFAAGAAPSAEEIEAAQACTGWERVVFDADEVRLGRGMALTLNGIAQGYIADRVAALLAAEGLQDVLVDTGELAAPAGRPGGGGWPVTLAEEAGHLELRSAALASSAPLGTTFDAEGRAGHILDPRTGRPGLARWRLVSVTGPRAALADAASTAFCLMDRAEIEAALAALPGLRLVALV</sequence>
<evidence type="ECO:0000256" key="10">
    <source>
        <dbReference type="ARBA" id="ARBA00048540"/>
    </source>
</evidence>
<keyword evidence="8 11" id="KW-0460">Magnesium</keyword>
<dbReference type="Gene3D" id="3.10.520.10">
    <property type="entry name" value="ApbE-like domains"/>
    <property type="match status" value="1"/>
</dbReference>
<dbReference type="RefSeq" id="WP_069330453.1">
    <property type="nucleotide sequence ID" value="NZ_MABH01000036.1"/>
</dbReference>
<gene>
    <name evidence="13" type="ORF">C8J29_108103</name>
</gene>
<comment type="cofactor">
    <cofactor evidence="1">
        <name>Mg(2+)</name>
        <dbReference type="ChEBI" id="CHEBI:18420"/>
    </cofactor>
</comment>
<evidence type="ECO:0000256" key="1">
    <source>
        <dbReference type="ARBA" id="ARBA00001946"/>
    </source>
</evidence>
<evidence type="ECO:0000256" key="8">
    <source>
        <dbReference type="ARBA" id="ARBA00022842"/>
    </source>
</evidence>
<keyword evidence="6 11" id="KW-0479">Metal-binding</keyword>
<keyword evidence="14" id="KW-1185">Reference proteome</keyword>
<name>A0ABX5J4R4_9RHOB</name>
<dbReference type="PANTHER" id="PTHR30040">
    <property type="entry name" value="THIAMINE BIOSYNTHESIS LIPOPROTEIN APBE"/>
    <property type="match status" value="1"/>
</dbReference>
<dbReference type="InterPro" id="IPR006311">
    <property type="entry name" value="TAT_signal"/>
</dbReference>
<comment type="caution">
    <text evidence="13">The sequence shown here is derived from an EMBL/GenBank/DDBJ whole genome shotgun (WGS) entry which is preliminary data.</text>
</comment>
<proteinExistence type="inferred from homology"/>
<evidence type="ECO:0000256" key="3">
    <source>
        <dbReference type="ARBA" id="ARBA00016337"/>
    </source>
</evidence>
<keyword evidence="13" id="KW-0449">Lipoprotein</keyword>
<comment type="similarity">
    <text evidence="11">Belongs to the ApbE family.</text>
</comment>
<feature type="chain" id="PRO_5047426854" description="FAD:protein FMN transferase" evidence="12">
    <location>
        <begin position="24"/>
        <end position="300"/>
    </location>
</feature>
<protein>
    <recommendedName>
        <fullName evidence="3 11">FAD:protein FMN transferase</fullName>
        <ecNumber evidence="2 11">2.7.1.180</ecNumber>
    </recommendedName>
    <alternativeName>
        <fullName evidence="9 11">Flavin transferase</fullName>
    </alternativeName>
</protein>